<evidence type="ECO:0000313" key="3">
    <source>
        <dbReference type="Proteomes" id="UP000237000"/>
    </source>
</evidence>
<dbReference type="AlphaFoldDB" id="A0A2P5D8U0"/>
<organism evidence="2 3">
    <name type="scientific">Trema orientale</name>
    <name type="common">Charcoal tree</name>
    <name type="synonym">Celtis orientalis</name>
    <dbReference type="NCBI Taxonomy" id="63057"/>
    <lineage>
        <taxon>Eukaryota</taxon>
        <taxon>Viridiplantae</taxon>
        <taxon>Streptophyta</taxon>
        <taxon>Embryophyta</taxon>
        <taxon>Tracheophyta</taxon>
        <taxon>Spermatophyta</taxon>
        <taxon>Magnoliopsida</taxon>
        <taxon>eudicotyledons</taxon>
        <taxon>Gunneridae</taxon>
        <taxon>Pentapetalae</taxon>
        <taxon>rosids</taxon>
        <taxon>fabids</taxon>
        <taxon>Rosales</taxon>
        <taxon>Cannabaceae</taxon>
        <taxon>Trema</taxon>
    </lineage>
</organism>
<feature type="region of interest" description="Disordered" evidence="1">
    <location>
        <begin position="307"/>
        <end position="379"/>
    </location>
</feature>
<feature type="compositionally biased region" description="Polar residues" evidence="1">
    <location>
        <begin position="180"/>
        <end position="189"/>
    </location>
</feature>
<feature type="region of interest" description="Disordered" evidence="1">
    <location>
        <begin position="1"/>
        <end position="204"/>
    </location>
</feature>
<dbReference type="InParanoid" id="A0A2P5D8U0"/>
<feature type="region of interest" description="Disordered" evidence="1">
    <location>
        <begin position="271"/>
        <end position="291"/>
    </location>
</feature>
<feature type="compositionally biased region" description="Basic and acidic residues" evidence="1">
    <location>
        <begin position="1"/>
        <end position="17"/>
    </location>
</feature>
<protein>
    <submittedName>
        <fullName evidence="2">Homeobox-like protein</fullName>
    </submittedName>
</protein>
<dbReference type="GO" id="GO:0003677">
    <property type="term" value="F:DNA binding"/>
    <property type="evidence" value="ECO:0007669"/>
    <property type="project" value="UniProtKB-KW"/>
</dbReference>
<feature type="compositionally biased region" description="Low complexity" evidence="1">
    <location>
        <begin position="37"/>
        <end position="54"/>
    </location>
</feature>
<keyword evidence="3" id="KW-1185">Reference proteome</keyword>
<reference evidence="3" key="1">
    <citation type="submission" date="2016-06" db="EMBL/GenBank/DDBJ databases">
        <title>Parallel loss of symbiosis genes in relatives of nitrogen-fixing non-legume Parasponia.</title>
        <authorList>
            <person name="Van Velzen R."/>
            <person name="Holmer R."/>
            <person name="Bu F."/>
            <person name="Rutten L."/>
            <person name="Van Zeijl A."/>
            <person name="Liu W."/>
            <person name="Santuari L."/>
            <person name="Cao Q."/>
            <person name="Sharma T."/>
            <person name="Shen D."/>
            <person name="Roswanjaya Y."/>
            <person name="Wardhani T."/>
            <person name="Kalhor M.S."/>
            <person name="Jansen J."/>
            <person name="Van den Hoogen J."/>
            <person name="Gungor B."/>
            <person name="Hartog M."/>
            <person name="Hontelez J."/>
            <person name="Verver J."/>
            <person name="Yang W.-C."/>
            <person name="Schijlen E."/>
            <person name="Repin R."/>
            <person name="Schilthuizen M."/>
            <person name="Schranz E."/>
            <person name="Heidstra R."/>
            <person name="Miyata K."/>
            <person name="Fedorova E."/>
            <person name="Kohlen W."/>
            <person name="Bisseling T."/>
            <person name="Smit S."/>
            <person name="Geurts R."/>
        </authorList>
    </citation>
    <scope>NUCLEOTIDE SEQUENCE [LARGE SCALE GENOMIC DNA]</scope>
    <source>
        <strain evidence="3">cv. RG33-2</strain>
    </source>
</reference>
<keyword evidence="2" id="KW-0238">DNA-binding</keyword>
<dbReference type="EMBL" id="JXTC01000287">
    <property type="protein sequence ID" value="PON69694.1"/>
    <property type="molecule type" value="Genomic_DNA"/>
</dbReference>
<sequence>MDSGHDTETNGDLRKDSSTSTTVEGVDSATTEQQLNRSASSRSSSSSSSESSSENCFQLSENETPTSPLGSIVSQTDDEDSDSTSLKSEPNQAVQNTGDGNMSRKSCDSSTIPATTSIEAEVSPPVSQCSPKVTFKITETESEREDTQMAPKPEEIRVISGPTTQQRSHELVGSPPKPGSNGSTTQFPPTQVMERPADSNSSGYRIPSYVFARTKSTAPMEWSTTSNESLFSIHMGNMSFNRDQLIWLGKSGELGKPGDLSMSGPLMDLSSYQPPLSNNNNRPAQIGQNSSQVNEAKAAETMREVIRETADNRDREDDASSPVKEGYPSSRISRHPDDSTKSFAFPILTGESVSLKAGGGKQAQHSRRETPKATPVAAGTPRANRLFDQQNKWLSCFSCFRPFCS</sequence>
<dbReference type="PANTHER" id="PTHR33673:SF38">
    <property type="entry name" value="CHROMODOMAIN-HELICASE-DNA-BINDING PROTEIN 7-LIKE"/>
    <property type="match status" value="1"/>
</dbReference>
<feature type="compositionally biased region" description="Basic and acidic residues" evidence="1">
    <location>
        <begin position="307"/>
        <end position="318"/>
    </location>
</feature>
<feature type="compositionally biased region" description="Polar residues" evidence="1">
    <location>
        <begin position="18"/>
        <end position="36"/>
    </location>
</feature>
<comment type="caution">
    <text evidence="2">The sequence shown here is derived from an EMBL/GenBank/DDBJ whole genome shotgun (WGS) entry which is preliminary data.</text>
</comment>
<keyword evidence="2" id="KW-0371">Homeobox</keyword>
<gene>
    <name evidence="2" type="ORF">TorRG33x02_258850</name>
</gene>
<accession>A0A2P5D8U0</accession>
<evidence type="ECO:0000256" key="1">
    <source>
        <dbReference type="SAM" id="MobiDB-lite"/>
    </source>
</evidence>
<feature type="compositionally biased region" description="Polar residues" evidence="1">
    <location>
        <begin position="55"/>
        <end position="73"/>
    </location>
</feature>
<evidence type="ECO:0000313" key="2">
    <source>
        <dbReference type="EMBL" id="PON69694.1"/>
    </source>
</evidence>
<dbReference type="OrthoDB" id="1707722at2759"/>
<proteinExistence type="predicted"/>
<dbReference type="STRING" id="63057.A0A2P5D8U0"/>
<feature type="compositionally biased region" description="Polar residues" evidence="1">
    <location>
        <begin position="86"/>
        <end position="118"/>
    </location>
</feature>
<dbReference type="Proteomes" id="UP000237000">
    <property type="component" value="Unassembled WGS sequence"/>
</dbReference>
<feature type="compositionally biased region" description="Basic and acidic residues" evidence="1">
    <location>
        <begin position="138"/>
        <end position="157"/>
    </location>
</feature>
<dbReference type="PANTHER" id="PTHR33673">
    <property type="entry name" value="SUPPRESSOR SRP40-LIKE PROTEIN"/>
    <property type="match status" value="1"/>
</dbReference>
<name>A0A2P5D8U0_TREOI</name>